<evidence type="ECO:0000313" key="1">
    <source>
        <dbReference type="EMBL" id="KAK8063297.1"/>
    </source>
</evidence>
<reference evidence="1 2" key="1">
    <citation type="submission" date="2023-01" db="EMBL/GenBank/DDBJ databases">
        <title>Analysis of 21 Apiospora genomes using comparative genomics revels a genus with tremendous synthesis potential of carbohydrate active enzymes and secondary metabolites.</title>
        <authorList>
            <person name="Sorensen T."/>
        </authorList>
    </citation>
    <scope>NUCLEOTIDE SEQUENCE [LARGE SCALE GENOMIC DNA]</scope>
    <source>
        <strain evidence="1 2">CBS 83171</strain>
    </source>
</reference>
<sequence length="515" mass="58671">MTWTTARAWNLSKVRPKADDHAGVLEFFEFLDECQDRWGRGMLLFADRQQKDLALFSEPEDSDPGSSNYFTVEKNRPWERATKYFPETFDKSLIYRAILGCTDLQLLGKVFDAYLDKYPAAIHGTKHSLVEGDITGAINVKQFNYVNPGDPPVWLACELNRVDALELLHAKGVDINLAKGRLVTQDDWDGTITAEMRWSEEPFDRDNGVLRASAWDQFVRAGPCADQREDVSLWLAERGLGAGDLIDAAGANHARLVRFLIDHLQPKLDPEDYRQALAAALREAIRGGNKSYALLDKRGPHDQVFEALLAAGAKLPGPAGLLSEAVKFSPSNVWWLWRRLQAEGSLTHEDVRAALHTAIKYGTWGNPHRLDFFKAIYPAQAHLACDPTRLATPEGRDAAMEELLDSLIQQMEDYNIWSPCLHVAFHIVDLLGPERVGKGLVAQIQRRYFQKWVRAWQNERDWHRLPEVWRRNRLARPTPPDIKGIPRSTMLEERHMGDWEEAKYVQRLFLSSRTA</sequence>
<gene>
    <name evidence="1" type="ORF">PG996_007949</name>
</gene>
<dbReference type="SUPFAM" id="SSF48403">
    <property type="entry name" value="Ankyrin repeat"/>
    <property type="match status" value="1"/>
</dbReference>
<comment type="caution">
    <text evidence="1">The sequence shown here is derived from an EMBL/GenBank/DDBJ whole genome shotgun (WGS) entry which is preliminary data.</text>
</comment>
<protein>
    <recommendedName>
        <fullName evidence="3">Ankyrin repeat domain-containing protein</fullName>
    </recommendedName>
</protein>
<evidence type="ECO:0000313" key="2">
    <source>
        <dbReference type="Proteomes" id="UP001446871"/>
    </source>
</evidence>
<dbReference type="Gene3D" id="1.25.40.20">
    <property type="entry name" value="Ankyrin repeat-containing domain"/>
    <property type="match status" value="1"/>
</dbReference>
<dbReference type="EMBL" id="JAQQWM010000005">
    <property type="protein sequence ID" value="KAK8063297.1"/>
    <property type="molecule type" value="Genomic_DNA"/>
</dbReference>
<accession>A0ABR1UWK8</accession>
<evidence type="ECO:0008006" key="3">
    <source>
        <dbReference type="Google" id="ProtNLM"/>
    </source>
</evidence>
<organism evidence="1 2">
    <name type="scientific">Apiospora saccharicola</name>
    <dbReference type="NCBI Taxonomy" id="335842"/>
    <lineage>
        <taxon>Eukaryota</taxon>
        <taxon>Fungi</taxon>
        <taxon>Dikarya</taxon>
        <taxon>Ascomycota</taxon>
        <taxon>Pezizomycotina</taxon>
        <taxon>Sordariomycetes</taxon>
        <taxon>Xylariomycetidae</taxon>
        <taxon>Amphisphaeriales</taxon>
        <taxon>Apiosporaceae</taxon>
        <taxon>Apiospora</taxon>
    </lineage>
</organism>
<proteinExistence type="predicted"/>
<keyword evidence="2" id="KW-1185">Reference proteome</keyword>
<dbReference type="InterPro" id="IPR036770">
    <property type="entry name" value="Ankyrin_rpt-contain_sf"/>
</dbReference>
<dbReference type="Proteomes" id="UP001446871">
    <property type="component" value="Unassembled WGS sequence"/>
</dbReference>
<name>A0ABR1UWK8_9PEZI</name>